<reference evidence="3" key="1">
    <citation type="submission" date="2018-12" db="EMBL/GenBank/DDBJ databases">
        <title>Tengunoibacter tsumagoiensis gen. nov., sp. nov., Dictyobacter kobayashii sp. nov., D. alpinus sp. nov., and D. joshuensis sp. nov. and description of Dictyobacteraceae fam. nov. within the order Ktedonobacterales isolated from Tengu-no-mugimeshi.</title>
        <authorList>
            <person name="Wang C.M."/>
            <person name="Zheng Y."/>
            <person name="Sakai Y."/>
            <person name="Toyoda A."/>
            <person name="Minakuchi Y."/>
            <person name="Abe K."/>
            <person name="Yokota A."/>
            <person name="Yabe S."/>
        </authorList>
    </citation>
    <scope>NUCLEOTIDE SEQUENCE [LARGE SCALE GENOMIC DNA]</scope>
    <source>
        <strain evidence="3">Uno3</strain>
    </source>
</reference>
<dbReference type="AlphaFoldDB" id="A0A402A092"/>
<name>A0A402A092_9CHLR</name>
<dbReference type="SUPFAM" id="SSF53335">
    <property type="entry name" value="S-adenosyl-L-methionine-dependent methyltransferases"/>
    <property type="match status" value="1"/>
</dbReference>
<evidence type="ECO:0000259" key="1">
    <source>
        <dbReference type="Pfam" id="PF13649"/>
    </source>
</evidence>
<protein>
    <recommendedName>
        <fullName evidence="1">Methyltransferase domain-containing protein</fullName>
    </recommendedName>
</protein>
<proteinExistence type="predicted"/>
<sequence length="138" mass="15131">MPKDGQEDERINFQHYVLLKLLGNLYTALLVSDITSVLDVGTGTGKWATAMATKFPAVEVVGLDIEAPTKKVVTPLPNYRFVSGNVLEGLPFPDHTFSYVHQRLLVAATPAVRWPSVMKELGTCDHTDQCSKVSDIST</sequence>
<organism evidence="2 3">
    <name type="scientific">Tengunoibacter tsumagoiensis</name>
    <dbReference type="NCBI Taxonomy" id="2014871"/>
    <lineage>
        <taxon>Bacteria</taxon>
        <taxon>Bacillati</taxon>
        <taxon>Chloroflexota</taxon>
        <taxon>Ktedonobacteria</taxon>
        <taxon>Ktedonobacterales</taxon>
        <taxon>Dictyobacteraceae</taxon>
        <taxon>Tengunoibacter</taxon>
    </lineage>
</organism>
<dbReference type="Proteomes" id="UP000287352">
    <property type="component" value="Unassembled WGS sequence"/>
</dbReference>
<accession>A0A402A092</accession>
<dbReference type="Pfam" id="PF13649">
    <property type="entry name" value="Methyltransf_25"/>
    <property type="match status" value="1"/>
</dbReference>
<dbReference type="CDD" id="cd02440">
    <property type="entry name" value="AdoMet_MTases"/>
    <property type="match status" value="1"/>
</dbReference>
<evidence type="ECO:0000313" key="2">
    <source>
        <dbReference type="EMBL" id="GCE12472.1"/>
    </source>
</evidence>
<dbReference type="RefSeq" id="WP_161975430.1">
    <property type="nucleotide sequence ID" value="NZ_BIFR01000001.1"/>
</dbReference>
<feature type="domain" description="Methyltransferase" evidence="1">
    <location>
        <begin position="37"/>
        <end position="121"/>
    </location>
</feature>
<gene>
    <name evidence="2" type="ORF">KTT_23310</name>
</gene>
<evidence type="ECO:0000313" key="3">
    <source>
        <dbReference type="Proteomes" id="UP000287352"/>
    </source>
</evidence>
<keyword evidence="3" id="KW-1185">Reference proteome</keyword>
<dbReference type="Gene3D" id="3.40.50.150">
    <property type="entry name" value="Vaccinia Virus protein VP39"/>
    <property type="match status" value="1"/>
</dbReference>
<comment type="caution">
    <text evidence="2">The sequence shown here is derived from an EMBL/GenBank/DDBJ whole genome shotgun (WGS) entry which is preliminary data.</text>
</comment>
<dbReference type="InterPro" id="IPR029063">
    <property type="entry name" value="SAM-dependent_MTases_sf"/>
</dbReference>
<dbReference type="InterPro" id="IPR041698">
    <property type="entry name" value="Methyltransf_25"/>
</dbReference>
<dbReference type="EMBL" id="BIFR01000001">
    <property type="protein sequence ID" value="GCE12472.1"/>
    <property type="molecule type" value="Genomic_DNA"/>
</dbReference>